<gene>
    <name evidence="2" type="ORF">S01H1_07504</name>
</gene>
<feature type="region of interest" description="Disordered" evidence="1">
    <location>
        <begin position="49"/>
        <end position="69"/>
    </location>
</feature>
<dbReference type="AlphaFoldDB" id="X0SZV0"/>
<protein>
    <submittedName>
        <fullName evidence="2">Uncharacterized protein</fullName>
    </submittedName>
</protein>
<feature type="compositionally biased region" description="Basic and acidic residues" evidence="1">
    <location>
        <begin position="55"/>
        <end position="69"/>
    </location>
</feature>
<accession>X0SZV0</accession>
<organism evidence="2">
    <name type="scientific">marine sediment metagenome</name>
    <dbReference type="NCBI Taxonomy" id="412755"/>
    <lineage>
        <taxon>unclassified sequences</taxon>
        <taxon>metagenomes</taxon>
        <taxon>ecological metagenomes</taxon>
    </lineage>
</organism>
<dbReference type="EMBL" id="BARS01003865">
    <property type="protein sequence ID" value="GAF69345.1"/>
    <property type="molecule type" value="Genomic_DNA"/>
</dbReference>
<name>X0SZV0_9ZZZZ</name>
<sequence length="69" mass="7677">MSGSNFKGASLLAPKVLRWMREHHPDGWVAINGQNVSICRGLLKRGQVEMRGPSGHREVRLTPEGRASR</sequence>
<proteinExistence type="predicted"/>
<evidence type="ECO:0000313" key="2">
    <source>
        <dbReference type="EMBL" id="GAF69345.1"/>
    </source>
</evidence>
<evidence type="ECO:0000256" key="1">
    <source>
        <dbReference type="SAM" id="MobiDB-lite"/>
    </source>
</evidence>
<comment type="caution">
    <text evidence="2">The sequence shown here is derived from an EMBL/GenBank/DDBJ whole genome shotgun (WGS) entry which is preliminary data.</text>
</comment>
<reference evidence="2" key="1">
    <citation type="journal article" date="2014" name="Front. Microbiol.">
        <title>High frequency of phylogenetically diverse reductive dehalogenase-homologous genes in deep subseafloor sedimentary metagenomes.</title>
        <authorList>
            <person name="Kawai M."/>
            <person name="Futagami T."/>
            <person name="Toyoda A."/>
            <person name="Takaki Y."/>
            <person name="Nishi S."/>
            <person name="Hori S."/>
            <person name="Arai W."/>
            <person name="Tsubouchi T."/>
            <person name="Morono Y."/>
            <person name="Uchiyama I."/>
            <person name="Ito T."/>
            <person name="Fujiyama A."/>
            <person name="Inagaki F."/>
            <person name="Takami H."/>
        </authorList>
    </citation>
    <scope>NUCLEOTIDE SEQUENCE</scope>
    <source>
        <strain evidence="2">Expedition CK06-06</strain>
    </source>
</reference>